<evidence type="ECO:0000313" key="2">
    <source>
        <dbReference type="EMBL" id="CAE0103842.1"/>
    </source>
</evidence>
<dbReference type="InterPro" id="IPR010292">
    <property type="entry name" value="Uncharacterised_CreA"/>
</dbReference>
<keyword evidence="1" id="KW-0732">Signal</keyword>
<name>A0A7S3ERS3_9EUKA</name>
<feature type="signal peptide" evidence="1">
    <location>
        <begin position="1"/>
        <end position="18"/>
    </location>
</feature>
<proteinExistence type="predicted"/>
<accession>A0A7S3ERS3</accession>
<dbReference type="Pfam" id="PF05981">
    <property type="entry name" value="CreA"/>
    <property type="match status" value="1"/>
</dbReference>
<feature type="chain" id="PRO_5031108331" evidence="1">
    <location>
        <begin position="19"/>
        <end position="220"/>
    </location>
</feature>
<reference evidence="2" key="1">
    <citation type="submission" date="2021-01" db="EMBL/GenBank/DDBJ databases">
        <authorList>
            <person name="Corre E."/>
            <person name="Pelletier E."/>
            <person name="Niang G."/>
            <person name="Scheremetjew M."/>
            <person name="Finn R."/>
            <person name="Kale V."/>
            <person name="Holt S."/>
            <person name="Cochrane G."/>
            <person name="Meng A."/>
            <person name="Brown T."/>
            <person name="Cohen L."/>
        </authorList>
    </citation>
    <scope>NUCLEOTIDE SEQUENCE</scope>
    <source>
        <strain evidence="2">CCMP281</strain>
    </source>
</reference>
<dbReference type="PANTHER" id="PTHR37952:SF2">
    <property type="entry name" value="PROTEIN CREA"/>
    <property type="match status" value="1"/>
</dbReference>
<organism evidence="2">
    <name type="scientific">Haptolina ericina</name>
    <dbReference type="NCBI Taxonomy" id="156174"/>
    <lineage>
        <taxon>Eukaryota</taxon>
        <taxon>Haptista</taxon>
        <taxon>Haptophyta</taxon>
        <taxon>Prymnesiophyceae</taxon>
        <taxon>Prymnesiales</taxon>
        <taxon>Prymnesiaceae</taxon>
        <taxon>Haptolina</taxon>
    </lineage>
</organism>
<protein>
    <submittedName>
        <fullName evidence="2">Uncharacterized protein</fullName>
    </submittedName>
</protein>
<evidence type="ECO:0000256" key="1">
    <source>
        <dbReference type="SAM" id="SignalP"/>
    </source>
</evidence>
<dbReference type="PANTHER" id="PTHR37952">
    <property type="match status" value="1"/>
</dbReference>
<dbReference type="EMBL" id="HBHX01008104">
    <property type="protein sequence ID" value="CAE0103842.1"/>
    <property type="molecule type" value="Transcribed_RNA"/>
</dbReference>
<sequence>MMHFRFLLLLLWLTIGHAWTPPLSESLGRRAILGRLTAGAVTWFALDDPLRAVAQAPLADLPAQVVDPAAEGMSQTFQDKTIGEIEASGIIFKDILKVDRVGDPKVSGVQLYVSEFRRPITERLLSTGGTDLFSDPALAAVSCLKTGRVTVDPTVDASSQGEEVFSQSRSLMFKSIRVRRLYDKEAGALVYVSYSTRLDKGSDENKSRFKTSICAIKADD</sequence>
<dbReference type="AlphaFoldDB" id="A0A7S3ERS3"/>
<gene>
    <name evidence="2" type="ORF">HERI1096_LOCUS4500</name>
</gene>